<dbReference type="PATRIC" id="fig|349123.13.peg.1562"/>
<comment type="caution">
    <text evidence="2">The sequence shown here is derived from an EMBL/GenBank/DDBJ whole genome shotgun (WGS) entry which is preliminary data.</text>
</comment>
<accession>B3XKX5</accession>
<reference evidence="3" key="1">
    <citation type="submission" date="2008-06" db="EMBL/GenBank/DDBJ databases">
        <title>Permanent draft sequence of Lactobacillus reuteri 100-23.</title>
        <authorList>
            <consortium name="US DOE Joint Genome Institute"/>
            <person name="Copeland A."/>
            <person name="Lucas S."/>
            <person name="Lapidus A."/>
            <person name="Barry K."/>
            <person name="Detter J.C."/>
            <person name="Glavina del Rio T."/>
            <person name="Hammon N."/>
            <person name="Israni S."/>
            <person name="Dalin E."/>
            <person name="Tice H."/>
            <person name="Pitluck S."/>
            <person name="Sun H."/>
            <person name="Schmutz J."/>
            <person name="Larimer F."/>
            <person name="Land M."/>
            <person name="Hauser L."/>
            <person name="Walter J."/>
            <person name="Heng N.C.K."/>
            <person name="Tannock G.W."/>
            <person name="Richardson P."/>
        </authorList>
    </citation>
    <scope>NUCLEOTIDE SEQUENCE [LARGE SCALE GENOMIC DNA]</scope>
    <source>
        <strain evidence="3">DSM 17509 / CIP 109821 / 100-23</strain>
    </source>
</reference>
<dbReference type="AlphaFoldDB" id="B3XKX5"/>
<evidence type="ECO:0000256" key="1">
    <source>
        <dbReference type="ARBA" id="ARBA00022649"/>
    </source>
</evidence>
<sequence>MKNYQIGFRSAAKRDVDNLYRYLVHKFDKQTADKVSASLKHSIERLSAMPGLGKDAAELSELLTGYRFLPLKRNTVFYRIHNDEQLVEILRIYDNRMDIIAHLLNGRVQ</sequence>
<protein>
    <submittedName>
        <fullName evidence="2">Plasmid stabilization system</fullName>
    </submittedName>
</protein>
<dbReference type="InterPro" id="IPR035093">
    <property type="entry name" value="RelE/ParE_toxin_dom_sf"/>
</dbReference>
<dbReference type="Proteomes" id="UP000003853">
    <property type="component" value="Unassembled WGS sequence"/>
</dbReference>
<dbReference type="Gene3D" id="3.30.2310.20">
    <property type="entry name" value="RelE-like"/>
    <property type="match status" value="1"/>
</dbReference>
<organism evidence="2 3">
    <name type="scientific">Limosilactobacillus reuteri subsp. rodentium (strain DSM 17509 / CIP 109821 / 100-23)</name>
    <name type="common">Lactobacillus reuteri</name>
    <dbReference type="NCBI Taxonomy" id="349123"/>
    <lineage>
        <taxon>Bacteria</taxon>
        <taxon>Bacillati</taxon>
        <taxon>Bacillota</taxon>
        <taxon>Bacilli</taxon>
        <taxon>Lactobacillales</taxon>
        <taxon>Lactobacillaceae</taxon>
        <taxon>Limosilactobacillus</taxon>
    </lineage>
</organism>
<keyword evidence="1" id="KW-1277">Toxin-antitoxin system</keyword>
<name>B3XKX5_LIMR1</name>
<evidence type="ECO:0000313" key="2">
    <source>
        <dbReference type="EMBL" id="EDX43030.1"/>
    </source>
</evidence>
<proteinExistence type="predicted"/>
<dbReference type="eggNOG" id="ENOG5030AT7">
    <property type="taxonomic scope" value="Bacteria"/>
</dbReference>
<dbReference type="InterPro" id="IPR007712">
    <property type="entry name" value="RelE/ParE_toxin"/>
</dbReference>
<evidence type="ECO:0000313" key="3">
    <source>
        <dbReference type="Proteomes" id="UP000003853"/>
    </source>
</evidence>
<dbReference type="EMBL" id="AAPZ02000001">
    <property type="protein sequence ID" value="EDX43030.1"/>
    <property type="molecule type" value="Genomic_DNA"/>
</dbReference>
<gene>
    <name evidence="2" type="ORF">Lreu23DRAFT_4549</name>
</gene>
<dbReference type="RefSeq" id="WP_003664792.1">
    <property type="nucleotide sequence ID" value="NZ_AAPZ02000001.1"/>
</dbReference>
<dbReference type="Pfam" id="PF05016">
    <property type="entry name" value="ParE_toxin"/>
    <property type="match status" value="1"/>
</dbReference>